<proteinExistence type="predicted"/>
<reference evidence="1" key="1">
    <citation type="submission" date="2017-03" db="EMBL/GenBank/DDBJ databases">
        <title>The mitochondrial genome of the carnivorous plant Utricularia reniformis (Lentibulariaceae): structure, comparative analysis and evolutionary landmarks.</title>
        <authorList>
            <person name="Silva S.R."/>
            <person name="Alvarenga D.O."/>
            <person name="Michael T.P."/>
            <person name="Miranda V.F.O."/>
            <person name="Varani A.M."/>
        </authorList>
    </citation>
    <scope>NUCLEOTIDE SEQUENCE</scope>
</reference>
<protein>
    <submittedName>
        <fullName evidence="1">Uncharacterized protein</fullName>
    </submittedName>
</protein>
<gene>
    <name evidence="1" type="ORF">AEK19_MT2186</name>
</gene>
<sequence>MPVEMLGWQQIEGSRNLPPHRLLVVCLCRLDGMKLLMLLASA</sequence>
<organism evidence="1">
    <name type="scientific">Utricularia reniformis</name>
    <dbReference type="NCBI Taxonomy" id="192314"/>
    <lineage>
        <taxon>Eukaryota</taxon>
        <taxon>Viridiplantae</taxon>
        <taxon>Streptophyta</taxon>
        <taxon>Embryophyta</taxon>
        <taxon>Tracheophyta</taxon>
        <taxon>Spermatophyta</taxon>
        <taxon>Magnoliopsida</taxon>
        <taxon>eudicotyledons</taxon>
        <taxon>Gunneridae</taxon>
        <taxon>Pentapetalae</taxon>
        <taxon>asterids</taxon>
        <taxon>lamiids</taxon>
        <taxon>Lamiales</taxon>
        <taxon>Lentibulariaceae</taxon>
        <taxon>Utricularia</taxon>
    </lineage>
</organism>
<evidence type="ECO:0000313" key="1">
    <source>
        <dbReference type="EMBL" id="ART32333.1"/>
    </source>
</evidence>
<dbReference type="AlphaFoldDB" id="A0A1Y0B4L6"/>
<dbReference type="EMBL" id="KY774314">
    <property type="protein sequence ID" value="ART32333.1"/>
    <property type="molecule type" value="Genomic_DNA"/>
</dbReference>
<name>A0A1Y0B4L6_9LAMI</name>
<keyword evidence="1" id="KW-0496">Mitochondrion</keyword>
<accession>A0A1Y0B4L6</accession>
<geneLocation type="mitochondrion" evidence="1"/>